<proteinExistence type="inferred from homology"/>
<dbReference type="GO" id="GO:0016987">
    <property type="term" value="F:sigma factor activity"/>
    <property type="evidence" value="ECO:0007669"/>
    <property type="project" value="UniProtKB-KW"/>
</dbReference>
<organism evidence="7 8">
    <name type="scientific">Thermobaculum terrenum (strain ATCC BAA-798 / CCMEE 7001 / YNP1)</name>
    <dbReference type="NCBI Taxonomy" id="525904"/>
    <lineage>
        <taxon>Bacteria</taxon>
        <taxon>Bacillati</taxon>
        <taxon>Chloroflexota</taxon>
        <taxon>Chloroflexia</taxon>
        <taxon>Candidatus Thermobaculales</taxon>
        <taxon>Candidatus Thermobaculaceae</taxon>
        <taxon>Thermobaculum</taxon>
    </lineage>
</organism>
<dbReference type="InterPro" id="IPR013325">
    <property type="entry name" value="RNA_pol_sigma_r2"/>
</dbReference>
<evidence type="ECO:0000313" key="8">
    <source>
        <dbReference type="Proteomes" id="UP000000323"/>
    </source>
</evidence>
<reference evidence="8" key="1">
    <citation type="journal article" date="2010" name="Stand. Genomic Sci.">
        <title>Complete genome sequence of 'Thermobaculum terrenum' type strain (YNP1).</title>
        <authorList>
            <person name="Kiss H."/>
            <person name="Cleland D."/>
            <person name="Lapidus A."/>
            <person name="Lucas S."/>
            <person name="Glavina Del Rio T."/>
            <person name="Nolan M."/>
            <person name="Tice H."/>
            <person name="Han C."/>
            <person name="Goodwin L."/>
            <person name="Pitluck S."/>
            <person name="Liolios K."/>
            <person name="Ivanova N."/>
            <person name="Mavromatis K."/>
            <person name="Ovchinnikova G."/>
            <person name="Pati A."/>
            <person name="Chen A."/>
            <person name="Palaniappan K."/>
            <person name="Land M."/>
            <person name="Hauser L."/>
            <person name="Chang Y."/>
            <person name="Jeffries C."/>
            <person name="Lu M."/>
            <person name="Brettin T."/>
            <person name="Detter J."/>
            <person name="Goker M."/>
            <person name="Tindall B."/>
            <person name="Beck B."/>
            <person name="McDermott T."/>
            <person name="Woyke T."/>
            <person name="Bristow J."/>
            <person name="Eisen J."/>
            <person name="Markowitz V."/>
            <person name="Hugenholtz P."/>
            <person name="Kyrpides N."/>
            <person name="Klenk H."/>
            <person name="Cheng J."/>
        </authorList>
    </citation>
    <scope>NUCLEOTIDE SEQUENCE [LARGE SCALE GENOMIC DNA]</scope>
    <source>
        <strain evidence="8">ATCC BAA-798 / YNP1</strain>
    </source>
</reference>
<sequence>MSNQPLDDQAIMERLSRGDLSAMEALYDCYSRAVYSMILRIVQDQQVAEELTQETFFRAWKQAKSFSNDRGKCASWLMSIAHNIAIDEIRRCKARPKSIRSEDSSNYLMNLPDSSLEDPDEIIMGGIRRNIVLEALRELPENQRKVLEMSYFGGLTQSEIADKVGEPLGTIKTRMRLALQHLRRNLIEKGIKPEQL</sequence>
<evidence type="ECO:0000259" key="5">
    <source>
        <dbReference type="Pfam" id="PF04542"/>
    </source>
</evidence>
<evidence type="ECO:0000256" key="3">
    <source>
        <dbReference type="ARBA" id="ARBA00023082"/>
    </source>
</evidence>
<dbReference type="GO" id="GO:0006352">
    <property type="term" value="P:DNA-templated transcription initiation"/>
    <property type="evidence" value="ECO:0007669"/>
    <property type="project" value="InterPro"/>
</dbReference>
<evidence type="ECO:0000256" key="2">
    <source>
        <dbReference type="ARBA" id="ARBA00023015"/>
    </source>
</evidence>
<dbReference type="Pfam" id="PF04542">
    <property type="entry name" value="Sigma70_r2"/>
    <property type="match status" value="1"/>
</dbReference>
<keyword evidence="2" id="KW-0805">Transcription regulation</keyword>
<keyword evidence="8" id="KW-1185">Reference proteome</keyword>
<evidence type="ECO:0000256" key="4">
    <source>
        <dbReference type="ARBA" id="ARBA00023163"/>
    </source>
</evidence>
<dbReference type="CDD" id="cd06171">
    <property type="entry name" value="Sigma70_r4"/>
    <property type="match status" value="1"/>
</dbReference>
<dbReference type="RefSeq" id="WP_012874299.1">
    <property type="nucleotide sequence ID" value="NC_013525.1"/>
</dbReference>
<keyword evidence="3" id="KW-0731">Sigma factor</keyword>
<dbReference type="EMBL" id="CP001825">
    <property type="protein sequence ID" value="ACZ41264.1"/>
    <property type="molecule type" value="Genomic_DNA"/>
</dbReference>
<dbReference type="InterPro" id="IPR013249">
    <property type="entry name" value="RNA_pol_sigma70_r4_t2"/>
</dbReference>
<dbReference type="Pfam" id="PF08281">
    <property type="entry name" value="Sigma70_r4_2"/>
    <property type="match status" value="1"/>
</dbReference>
<dbReference type="KEGG" id="ttr:Tter_0342"/>
<feature type="domain" description="RNA polymerase sigma factor 70 region 4 type 2" evidence="6">
    <location>
        <begin position="130"/>
        <end position="182"/>
    </location>
</feature>
<protein>
    <submittedName>
        <fullName evidence="7">RNA polymerase, sigma-24 subunit, ECF subfamily</fullName>
    </submittedName>
</protein>
<dbReference type="InterPro" id="IPR013324">
    <property type="entry name" value="RNA_pol_sigma_r3/r4-like"/>
</dbReference>
<comment type="similarity">
    <text evidence="1">Belongs to the sigma-70 factor family. ECF subfamily.</text>
</comment>
<evidence type="ECO:0000259" key="6">
    <source>
        <dbReference type="Pfam" id="PF08281"/>
    </source>
</evidence>
<evidence type="ECO:0000256" key="1">
    <source>
        <dbReference type="ARBA" id="ARBA00010641"/>
    </source>
</evidence>
<dbReference type="NCBIfam" id="TIGR02937">
    <property type="entry name" value="sigma70-ECF"/>
    <property type="match status" value="1"/>
</dbReference>
<dbReference type="GO" id="GO:0003677">
    <property type="term" value="F:DNA binding"/>
    <property type="evidence" value="ECO:0007669"/>
    <property type="project" value="InterPro"/>
</dbReference>
<feature type="domain" description="RNA polymerase sigma-70 region 2" evidence="5">
    <location>
        <begin position="26"/>
        <end position="91"/>
    </location>
</feature>
<name>D1CEA8_THET1</name>
<dbReference type="AlphaFoldDB" id="D1CEA8"/>
<dbReference type="OrthoDB" id="9798255at2"/>
<dbReference type="InterPro" id="IPR007627">
    <property type="entry name" value="RNA_pol_sigma70_r2"/>
</dbReference>
<dbReference type="Gene3D" id="1.10.10.10">
    <property type="entry name" value="Winged helix-like DNA-binding domain superfamily/Winged helix DNA-binding domain"/>
    <property type="match status" value="1"/>
</dbReference>
<dbReference type="PANTHER" id="PTHR43133">
    <property type="entry name" value="RNA POLYMERASE ECF-TYPE SIGMA FACTO"/>
    <property type="match status" value="1"/>
</dbReference>
<evidence type="ECO:0000313" key="7">
    <source>
        <dbReference type="EMBL" id="ACZ41264.1"/>
    </source>
</evidence>
<dbReference type="InterPro" id="IPR039425">
    <property type="entry name" value="RNA_pol_sigma-70-like"/>
</dbReference>
<dbReference type="SUPFAM" id="SSF88659">
    <property type="entry name" value="Sigma3 and sigma4 domains of RNA polymerase sigma factors"/>
    <property type="match status" value="1"/>
</dbReference>
<dbReference type="InterPro" id="IPR014284">
    <property type="entry name" value="RNA_pol_sigma-70_dom"/>
</dbReference>
<dbReference type="InterPro" id="IPR036388">
    <property type="entry name" value="WH-like_DNA-bd_sf"/>
</dbReference>
<dbReference type="eggNOG" id="COG1595">
    <property type="taxonomic scope" value="Bacteria"/>
</dbReference>
<dbReference type="Proteomes" id="UP000000323">
    <property type="component" value="Chromosome 1"/>
</dbReference>
<dbReference type="HOGENOM" id="CLU_047691_9_3_0"/>
<dbReference type="Gene3D" id="1.10.1740.10">
    <property type="match status" value="1"/>
</dbReference>
<accession>D1CEA8</accession>
<keyword evidence="4" id="KW-0804">Transcription</keyword>
<dbReference type="STRING" id="525904.Tter_0342"/>
<dbReference type="SUPFAM" id="SSF88946">
    <property type="entry name" value="Sigma2 domain of RNA polymerase sigma factors"/>
    <property type="match status" value="1"/>
</dbReference>
<dbReference type="PANTHER" id="PTHR43133:SF62">
    <property type="entry name" value="RNA POLYMERASE SIGMA FACTOR SIGZ"/>
    <property type="match status" value="1"/>
</dbReference>
<gene>
    <name evidence="7" type="ordered locus">Tter_0342</name>
</gene>